<feature type="transmembrane region" description="Helical" evidence="6">
    <location>
        <begin position="156"/>
        <end position="179"/>
    </location>
</feature>
<evidence type="ECO:0000313" key="8">
    <source>
        <dbReference type="EMBL" id="GJD52155.1"/>
    </source>
</evidence>
<dbReference type="EMBL" id="BPQH01000017">
    <property type="protein sequence ID" value="GJD52155.1"/>
    <property type="molecule type" value="Genomic_DNA"/>
</dbReference>
<gene>
    <name evidence="8" type="primary">ttuB_5</name>
    <name evidence="8" type="ORF">OPKNFCMD_4917</name>
</gene>
<feature type="transmembrane region" description="Helical" evidence="6">
    <location>
        <begin position="417"/>
        <end position="437"/>
    </location>
</feature>
<comment type="caution">
    <text evidence="8">The sequence shown here is derived from an EMBL/GenBank/DDBJ whole genome shotgun (WGS) entry which is preliminary data.</text>
</comment>
<name>A0ABQ4R388_9HYPH</name>
<dbReference type="CDD" id="cd17319">
    <property type="entry name" value="MFS_ExuT_GudP_like"/>
    <property type="match status" value="1"/>
</dbReference>
<sequence>MGATNIEAGRADAPVATADEPRAIYAKITWRLIPVLFLCYVMAYLDRINVGFAQLQMKADLGFSDAIYGLGAGIFFVGYFLFEVPSNILLERIGARRTITRIMVVWGLISAAMASVHQPWLFYLLRFLLGIFEAGFFPGIILYLTYWYPGAYRARIIAIFSSAFAVAGLLGGPLSGWVMTDMAGVWGLRGWQWMFIIEGLPTCLVGLFVFTYLDDKPDHARWLSQEEKDLVRRNLAIENADASDGHGLGDYLAAIRDPKIYALSLSWFCFICGIYMISFWLPTLVKEMGIANPLHVGLLTAIPYGVSVVGMILIGIHSDRRLERRWHCAVPAFVGSLSLIGLVYAQGNVVMSFVLLSIGSLGIITTVPQFWAIPTSYVKGSAAAGGIAFINSLGLVGGFVSPFTLGWIKTSTGSLVLGNWLVAGILAVGGVVILAAVRPGMLRETCMRA</sequence>
<feature type="transmembrane region" description="Helical" evidence="6">
    <location>
        <begin position="66"/>
        <end position="86"/>
    </location>
</feature>
<feature type="transmembrane region" description="Helical" evidence="6">
    <location>
        <begin position="293"/>
        <end position="314"/>
    </location>
</feature>
<dbReference type="RefSeq" id="WP_128561703.1">
    <property type="nucleotide sequence ID" value="NZ_BPQH01000017.1"/>
</dbReference>
<feature type="transmembrane region" description="Helical" evidence="6">
    <location>
        <begin position="191"/>
        <end position="213"/>
    </location>
</feature>
<dbReference type="InterPro" id="IPR011701">
    <property type="entry name" value="MFS"/>
</dbReference>
<feature type="transmembrane region" description="Helical" evidence="6">
    <location>
        <begin position="123"/>
        <end position="144"/>
    </location>
</feature>
<evidence type="ECO:0000256" key="4">
    <source>
        <dbReference type="ARBA" id="ARBA00022989"/>
    </source>
</evidence>
<accession>A0ABQ4R388</accession>
<dbReference type="PANTHER" id="PTHR43791">
    <property type="entry name" value="PERMEASE-RELATED"/>
    <property type="match status" value="1"/>
</dbReference>
<dbReference type="Gene3D" id="1.20.1250.20">
    <property type="entry name" value="MFS general substrate transporter like domains"/>
    <property type="match status" value="2"/>
</dbReference>
<dbReference type="InterPro" id="IPR036259">
    <property type="entry name" value="MFS_trans_sf"/>
</dbReference>
<evidence type="ECO:0000256" key="5">
    <source>
        <dbReference type="ARBA" id="ARBA00023136"/>
    </source>
</evidence>
<evidence type="ECO:0000259" key="7">
    <source>
        <dbReference type="PROSITE" id="PS50850"/>
    </source>
</evidence>
<protein>
    <submittedName>
        <fullName evidence="8">Tartrate transporter</fullName>
    </submittedName>
</protein>
<evidence type="ECO:0000256" key="2">
    <source>
        <dbReference type="ARBA" id="ARBA00022448"/>
    </source>
</evidence>
<dbReference type="SUPFAM" id="SSF103473">
    <property type="entry name" value="MFS general substrate transporter"/>
    <property type="match status" value="1"/>
</dbReference>
<feature type="transmembrane region" description="Helical" evidence="6">
    <location>
        <begin position="326"/>
        <end position="344"/>
    </location>
</feature>
<dbReference type="Proteomes" id="UP001055167">
    <property type="component" value="Unassembled WGS sequence"/>
</dbReference>
<feature type="transmembrane region" description="Helical" evidence="6">
    <location>
        <begin position="260"/>
        <end position="281"/>
    </location>
</feature>
<comment type="subcellular location">
    <subcellularLocation>
        <location evidence="1">Membrane</location>
        <topology evidence="1">Multi-pass membrane protein</topology>
    </subcellularLocation>
</comment>
<evidence type="ECO:0000256" key="6">
    <source>
        <dbReference type="SAM" id="Phobius"/>
    </source>
</evidence>
<keyword evidence="3 6" id="KW-0812">Transmembrane</keyword>
<feature type="transmembrane region" description="Helical" evidence="6">
    <location>
        <begin position="350"/>
        <end position="371"/>
    </location>
</feature>
<keyword evidence="2" id="KW-0813">Transport</keyword>
<organism evidence="8 9">
    <name type="scientific">Methylobacterium crusticola</name>
    <dbReference type="NCBI Taxonomy" id="1697972"/>
    <lineage>
        <taxon>Bacteria</taxon>
        <taxon>Pseudomonadati</taxon>
        <taxon>Pseudomonadota</taxon>
        <taxon>Alphaproteobacteria</taxon>
        <taxon>Hyphomicrobiales</taxon>
        <taxon>Methylobacteriaceae</taxon>
        <taxon>Methylobacterium</taxon>
    </lineage>
</organism>
<keyword evidence="4 6" id="KW-1133">Transmembrane helix</keyword>
<dbReference type="Pfam" id="PF07690">
    <property type="entry name" value="MFS_1"/>
    <property type="match status" value="1"/>
</dbReference>
<dbReference type="PANTHER" id="PTHR43791:SF36">
    <property type="entry name" value="TRANSPORTER, PUTATIVE (AFU_ORTHOLOGUE AFUA_6G08340)-RELATED"/>
    <property type="match status" value="1"/>
</dbReference>
<keyword evidence="5 6" id="KW-0472">Membrane</keyword>
<dbReference type="InterPro" id="IPR020846">
    <property type="entry name" value="MFS_dom"/>
</dbReference>
<evidence type="ECO:0000313" key="9">
    <source>
        <dbReference type="Proteomes" id="UP001055167"/>
    </source>
</evidence>
<keyword evidence="9" id="KW-1185">Reference proteome</keyword>
<feature type="transmembrane region" description="Helical" evidence="6">
    <location>
        <begin position="98"/>
        <end position="117"/>
    </location>
</feature>
<reference evidence="8" key="2">
    <citation type="submission" date="2021-08" db="EMBL/GenBank/DDBJ databases">
        <authorList>
            <person name="Tani A."/>
            <person name="Ola A."/>
            <person name="Ogura Y."/>
            <person name="Katsura K."/>
            <person name="Hayashi T."/>
        </authorList>
    </citation>
    <scope>NUCLEOTIDE SEQUENCE</scope>
    <source>
        <strain evidence="8">KCTC 52305</strain>
    </source>
</reference>
<feature type="transmembrane region" description="Helical" evidence="6">
    <location>
        <begin position="28"/>
        <end position="46"/>
    </location>
</feature>
<feature type="domain" description="Major facilitator superfamily (MFS) profile" evidence="7">
    <location>
        <begin position="32"/>
        <end position="442"/>
    </location>
</feature>
<feature type="transmembrane region" description="Helical" evidence="6">
    <location>
        <begin position="383"/>
        <end position="405"/>
    </location>
</feature>
<evidence type="ECO:0000256" key="1">
    <source>
        <dbReference type="ARBA" id="ARBA00004141"/>
    </source>
</evidence>
<dbReference type="PROSITE" id="PS50850">
    <property type="entry name" value="MFS"/>
    <property type="match status" value="1"/>
</dbReference>
<proteinExistence type="predicted"/>
<reference evidence="8" key="1">
    <citation type="journal article" date="2021" name="Front. Microbiol.">
        <title>Comprehensive Comparative Genomics and Phenotyping of Methylobacterium Species.</title>
        <authorList>
            <person name="Alessa O."/>
            <person name="Ogura Y."/>
            <person name="Fujitani Y."/>
            <person name="Takami H."/>
            <person name="Hayashi T."/>
            <person name="Sahin N."/>
            <person name="Tani A."/>
        </authorList>
    </citation>
    <scope>NUCLEOTIDE SEQUENCE</scope>
    <source>
        <strain evidence="8">KCTC 52305</strain>
    </source>
</reference>
<evidence type="ECO:0000256" key="3">
    <source>
        <dbReference type="ARBA" id="ARBA00022692"/>
    </source>
</evidence>